<dbReference type="STRING" id="3088.A0A383WE25"/>
<evidence type="ECO:0000256" key="9">
    <source>
        <dbReference type="ARBA" id="ARBA00023140"/>
    </source>
</evidence>
<evidence type="ECO:0000256" key="12">
    <source>
        <dbReference type="PIRSR" id="PIRSR000168-2"/>
    </source>
</evidence>
<dbReference type="PANTHER" id="PTHR10909">
    <property type="entry name" value="ELECTRON TRANSPORT OXIDOREDUCTASE"/>
    <property type="match status" value="1"/>
</dbReference>
<protein>
    <recommendedName>
        <fullName evidence="10">Acyl-coenzyme A oxidase</fullName>
    </recommendedName>
</protein>
<reference evidence="16 17" key="1">
    <citation type="submission" date="2016-10" db="EMBL/GenBank/DDBJ databases">
        <authorList>
            <person name="Cai Z."/>
        </authorList>
    </citation>
    <scope>NUCLEOTIDE SEQUENCE [LARGE SCALE GENOMIC DNA]</scope>
</reference>
<dbReference type="PIRSF" id="PIRSF000168">
    <property type="entry name" value="Acyl-CoA_oxidase"/>
    <property type="match status" value="1"/>
</dbReference>
<dbReference type="FunFam" id="2.40.110.10:FF:000005">
    <property type="entry name" value="Acyl-coenzyme A oxidase"/>
    <property type="match status" value="1"/>
</dbReference>
<evidence type="ECO:0000256" key="4">
    <source>
        <dbReference type="ARBA" id="ARBA00022630"/>
    </source>
</evidence>
<keyword evidence="9" id="KW-0576">Peroxisome</keyword>
<evidence type="ECO:0000313" key="17">
    <source>
        <dbReference type="Proteomes" id="UP000256970"/>
    </source>
</evidence>
<accession>A0A383WE25</accession>
<comment type="subcellular location">
    <subcellularLocation>
        <location evidence="2">Peroxisome</location>
    </subcellularLocation>
</comment>
<keyword evidence="8" id="KW-0443">Lipid metabolism</keyword>
<dbReference type="PANTHER" id="PTHR10909:SF382">
    <property type="entry name" value="ACYL-COENZYME A OXIDASE"/>
    <property type="match status" value="1"/>
</dbReference>
<dbReference type="AlphaFoldDB" id="A0A383WE25"/>
<feature type="active site" description="Proton acceptor" evidence="11">
    <location>
        <position position="452"/>
    </location>
</feature>
<dbReference type="GO" id="GO:0071949">
    <property type="term" value="F:FAD binding"/>
    <property type="evidence" value="ECO:0007669"/>
    <property type="project" value="InterPro"/>
</dbReference>
<dbReference type="InterPro" id="IPR009100">
    <property type="entry name" value="AcylCoA_DH/oxidase_NM_dom_sf"/>
</dbReference>
<dbReference type="Pfam" id="PF02770">
    <property type="entry name" value="Acyl-CoA_dh_M"/>
    <property type="match status" value="1"/>
</dbReference>
<keyword evidence="7" id="KW-0560">Oxidoreductase</keyword>
<dbReference type="GO" id="GO:0003997">
    <property type="term" value="F:acyl-CoA oxidase activity"/>
    <property type="evidence" value="ECO:0007669"/>
    <property type="project" value="InterPro"/>
</dbReference>
<dbReference type="GO" id="GO:0005777">
    <property type="term" value="C:peroxisome"/>
    <property type="evidence" value="ECO:0007669"/>
    <property type="project" value="UniProtKB-SubCell"/>
</dbReference>
<dbReference type="InterPro" id="IPR046373">
    <property type="entry name" value="Acyl-CoA_Oxase/DH_mid-dom_sf"/>
</dbReference>
<evidence type="ECO:0000259" key="13">
    <source>
        <dbReference type="Pfam" id="PF01756"/>
    </source>
</evidence>
<comment type="similarity">
    <text evidence="3 10">Belongs to the acyl-CoA oxidase family.</text>
</comment>
<feature type="domain" description="Acyl-CoA oxidase C-terminal" evidence="13">
    <location>
        <begin position="518"/>
        <end position="662"/>
    </location>
</feature>
<evidence type="ECO:0000256" key="11">
    <source>
        <dbReference type="PIRSR" id="PIRSR000168-1"/>
    </source>
</evidence>
<keyword evidence="17" id="KW-1185">Reference proteome</keyword>
<dbReference type="FunFam" id="1.20.140.10:FF:000010">
    <property type="entry name" value="Acyl-coenzyme A oxidase"/>
    <property type="match status" value="1"/>
</dbReference>
<evidence type="ECO:0000256" key="1">
    <source>
        <dbReference type="ARBA" id="ARBA00001974"/>
    </source>
</evidence>
<dbReference type="Pfam" id="PF01756">
    <property type="entry name" value="ACOX"/>
    <property type="match status" value="1"/>
</dbReference>
<dbReference type="EMBL" id="FNXT01001233">
    <property type="protein sequence ID" value="SZX75422.1"/>
    <property type="molecule type" value="Genomic_DNA"/>
</dbReference>
<evidence type="ECO:0000256" key="8">
    <source>
        <dbReference type="ARBA" id="ARBA00023098"/>
    </source>
</evidence>
<keyword evidence="4 10" id="KW-0285">Flavoprotein</keyword>
<dbReference type="Gene3D" id="2.40.110.10">
    <property type="entry name" value="Butyryl-CoA Dehydrogenase, subunit A, domain 2"/>
    <property type="match status" value="1"/>
</dbReference>
<evidence type="ECO:0000313" key="16">
    <source>
        <dbReference type="EMBL" id="SZX75422.1"/>
    </source>
</evidence>
<feature type="binding site" evidence="12">
    <location>
        <position position="148"/>
    </location>
    <ligand>
        <name>FAD</name>
        <dbReference type="ChEBI" id="CHEBI:57692"/>
    </ligand>
</feature>
<dbReference type="InterPro" id="IPR036250">
    <property type="entry name" value="AcylCo_DH-like_C"/>
</dbReference>
<dbReference type="GO" id="GO:0005504">
    <property type="term" value="F:fatty acid binding"/>
    <property type="evidence" value="ECO:0007669"/>
    <property type="project" value="TreeGrafter"/>
</dbReference>
<dbReference type="InterPro" id="IPR055060">
    <property type="entry name" value="ACOX_C_alpha1"/>
</dbReference>
<feature type="domain" description="Acyl-CoA oxidase/dehydrogenase middle" evidence="14">
    <location>
        <begin position="144"/>
        <end position="252"/>
    </location>
</feature>
<dbReference type="Pfam" id="PF22924">
    <property type="entry name" value="ACOX_C_alpha1"/>
    <property type="match status" value="1"/>
</dbReference>
<evidence type="ECO:0000256" key="10">
    <source>
        <dbReference type="PIRNR" id="PIRNR000168"/>
    </source>
</evidence>
<organism evidence="16 17">
    <name type="scientific">Tetradesmus obliquus</name>
    <name type="common">Green alga</name>
    <name type="synonym">Acutodesmus obliquus</name>
    <dbReference type="NCBI Taxonomy" id="3088"/>
    <lineage>
        <taxon>Eukaryota</taxon>
        <taxon>Viridiplantae</taxon>
        <taxon>Chlorophyta</taxon>
        <taxon>core chlorophytes</taxon>
        <taxon>Chlorophyceae</taxon>
        <taxon>CS clade</taxon>
        <taxon>Sphaeropleales</taxon>
        <taxon>Scenedesmaceae</taxon>
        <taxon>Tetradesmus</taxon>
    </lineage>
</organism>
<evidence type="ECO:0000256" key="3">
    <source>
        <dbReference type="ARBA" id="ARBA00006288"/>
    </source>
</evidence>
<evidence type="ECO:0000256" key="5">
    <source>
        <dbReference type="ARBA" id="ARBA00022827"/>
    </source>
</evidence>
<name>A0A383WE25_TETOB</name>
<sequence>MEAQRRLQIISGHLVPHGASRPDVLALQRLLDHDNLELRARMKDFFKDELYVPRYDMDLRYSRELALQRLAKFCRAGFVSVTDFRLSPLKIFAAHEVAALVDPSMATKMTVQFNLFGGTVLKLGTARHHQGLLRGIDNVDAIGCFALTELGFGNNAVEMQTTATWQPASGTFIIHSPSTLSQKYWITNSAVHAQWCVVFAQLLMGGQNHGIHGFLVRIRNDDMTPCKGVTIHDMGHKMGCNGVDNGQLSFEQYSVPREALLNAFSEVAADGSFSSSIPKARDRFLKVADQLLSGRICIASLMQSVADQLLSGRICIASMMQSVSKLSLTIAMRYAGSRLAVGPTGHSDTPILDYQLQQRALLPLLARTVALQIGLNYVKDRWAAASGFDSKPVDPKVGLEVVVLCCAIKPLCAWNAETCATTSRERCGGQGYLSVNRFGELIGFAHAGMTAEGDNRVLMQKVAKELLGMLTWPGIAARLAAAELATAPLAAGNLAALHAAAAAAGSSSSSSSSGAGLDLEVLRKMMQVREMRLLRQLASVMRQASAAGGFFDAWMKQQSDLVQGAAQAFAEREVLEACLRCLEGPGMTPGLRELLAPLVALFAAAAVERELAWYLSQEVVPAKVGQLVPDYVRQLVAAIAPNGQQLVAAFGIPDHLVAAPIAGQWELYNTYDNQGELTANRQ</sequence>
<evidence type="ECO:0000256" key="2">
    <source>
        <dbReference type="ARBA" id="ARBA00004275"/>
    </source>
</evidence>
<dbReference type="Gene3D" id="1.20.140.10">
    <property type="entry name" value="Butyryl-CoA Dehydrogenase, subunit A, domain 3"/>
    <property type="match status" value="2"/>
</dbReference>
<evidence type="ECO:0000256" key="6">
    <source>
        <dbReference type="ARBA" id="ARBA00022832"/>
    </source>
</evidence>
<dbReference type="InterPro" id="IPR012258">
    <property type="entry name" value="Acyl-CoA_oxidase"/>
</dbReference>
<evidence type="ECO:0000256" key="7">
    <source>
        <dbReference type="ARBA" id="ARBA00023002"/>
    </source>
</evidence>
<dbReference type="SUPFAM" id="SSF47203">
    <property type="entry name" value="Acyl-CoA dehydrogenase C-terminal domain-like"/>
    <property type="match status" value="2"/>
</dbReference>
<dbReference type="GO" id="GO:0033540">
    <property type="term" value="P:fatty acid beta-oxidation using acyl-CoA oxidase"/>
    <property type="evidence" value="ECO:0007669"/>
    <property type="project" value="TreeGrafter"/>
</dbReference>
<dbReference type="GO" id="GO:0055088">
    <property type="term" value="P:lipid homeostasis"/>
    <property type="evidence" value="ECO:0007669"/>
    <property type="project" value="TreeGrafter"/>
</dbReference>
<evidence type="ECO:0000259" key="15">
    <source>
        <dbReference type="Pfam" id="PF22924"/>
    </source>
</evidence>
<feature type="domain" description="Acyl-CoA oxidase C-alpha1" evidence="15">
    <location>
        <begin position="309"/>
        <end position="467"/>
    </location>
</feature>
<dbReference type="Proteomes" id="UP000256970">
    <property type="component" value="Unassembled WGS sequence"/>
</dbReference>
<keyword evidence="5 10" id="KW-0274">FAD</keyword>
<comment type="cofactor">
    <cofactor evidence="1">
        <name>FAD</name>
        <dbReference type="ChEBI" id="CHEBI:57692"/>
    </cofactor>
</comment>
<dbReference type="InterPro" id="IPR002655">
    <property type="entry name" value="Acyl-CoA_oxidase_C"/>
</dbReference>
<dbReference type="InterPro" id="IPR006091">
    <property type="entry name" value="Acyl-CoA_Oxase/DH_mid-dom"/>
</dbReference>
<gene>
    <name evidence="16" type="ORF">BQ4739_LOCUS15714</name>
</gene>
<keyword evidence="6" id="KW-0276">Fatty acid metabolism</keyword>
<proteinExistence type="inferred from homology"/>
<evidence type="ECO:0000259" key="14">
    <source>
        <dbReference type="Pfam" id="PF02770"/>
    </source>
</evidence>
<dbReference type="SUPFAM" id="SSF56645">
    <property type="entry name" value="Acyl-CoA dehydrogenase NM domain-like"/>
    <property type="match status" value="1"/>
</dbReference>